<keyword evidence="2" id="KW-0547">Nucleotide-binding</keyword>
<dbReference type="PANTHER" id="PTHR13504">
    <property type="entry name" value="FIDO DOMAIN-CONTAINING PROTEIN DDB_G0283145"/>
    <property type="match status" value="1"/>
</dbReference>
<evidence type="ECO:0000313" key="6">
    <source>
        <dbReference type="Proteomes" id="UP000297700"/>
    </source>
</evidence>
<feature type="binding site" evidence="2">
    <location>
        <begin position="337"/>
        <end position="344"/>
    </location>
    <ligand>
        <name>ATP</name>
        <dbReference type="ChEBI" id="CHEBI:30616"/>
    </ligand>
</feature>
<evidence type="ECO:0000313" key="7">
    <source>
        <dbReference type="Proteomes" id="UP000298225"/>
    </source>
</evidence>
<dbReference type="PANTHER" id="PTHR13504:SF38">
    <property type="entry name" value="FIDO DOMAIN-CONTAINING PROTEIN"/>
    <property type="match status" value="1"/>
</dbReference>
<proteinExistence type="predicted"/>
<evidence type="ECO:0000259" key="3">
    <source>
        <dbReference type="PROSITE" id="PS51459"/>
    </source>
</evidence>
<dbReference type="SUPFAM" id="SSF140931">
    <property type="entry name" value="Fic-like"/>
    <property type="match status" value="1"/>
</dbReference>
<dbReference type="InterPro" id="IPR003812">
    <property type="entry name" value="Fido"/>
</dbReference>
<dbReference type="EMBL" id="SPQS01000041">
    <property type="protein sequence ID" value="TFV68513.1"/>
    <property type="molecule type" value="Genomic_DNA"/>
</dbReference>
<sequence>MQFSGPVSVFHDRRLPETAAPAGYAALIHACELSVPVPRLLSAIGSRHRIIEQDGWRVYTPRHAPEASLEGHLTFALKYEGLDLAVLKRIFLAVKEGDIAELVRQKPTGLYTRRIWFLYEWLLGRELQLPSADKVSYVDAVDTDLQFGGTGQNSTRHRVRNNLPGTPEFCPLVFRTSALNEFIAQDWKERARAVVSEVPKDLLARTAAFLLLKDSKSSYVIEGERPPQDRIQRWGRAIGEAGRAPLDAQEFLRLQGIVIGDERFVKMGFRQEGGFVGEHDRDTQRAIPDHISARHEDIASLMAGLIAFDHSAENDLDPVVAAAVLAFGFVYIHPFEDGNGRIHRYLMHHVLARRGFNPPGLHFPVSSAILDRITEYKSVLESYSSRLLPCVQWEATQKGNVKVLNDTADFYRFFDATPHAEFLYECVRQTIEQDLPNETNFLRSFDAFRAGIENMIDMPERTLNNLFGFLRQNDGKLSKRAQENEFTQLTRDEVQQIEALYAESFGEGGGGA</sequence>
<evidence type="ECO:0000313" key="5">
    <source>
        <dbReference type="EMBL" id="TFV68513.1"/>
    </source>
</evidence>
<comment type="caution">
    <text evidence="4">The sequence shown here is derived from an EMBL/GenBank/DDBJ whole genome shotgun (WGS) entry which is preliminary data.</text>
</comment>
<dbReference type="Proteomes" id="UP000298225">
    <property type="component" value="Unassembled WGS sequence"/>
</dbReference>
<evidence type="ECO:0000256" key="1">
    <source>
        <dbReference type="PIRSR" id="PIRSR640198-1"/>
    </source>
</evidence>
<dbReference type="PROSITE" id="PS51459">
    <property type="entry name" value="FIDO"/>
    <property type="match status" value="1"/>
</dbReference>
<dbReference type="InterPro" id="IPR036597">
    <property type="entry name" value="Fido-like_dom_sf"/>
</dbReference>
<dbReference type="Proteomes" id="UP000297700">
    <property type="component" value="Unassembled WGS sequence"/>
</dbReference>
<dbReference type="Gene3D" id="1.10.3290.10">
    <property type="entry name" value="Fido-like domain"/>
    <property type="match status" value="1"/>
</dbReference>
<dbReference type="Pfam" id="PF02661">
    <property type="entry name" value="Fic"/>
    <property type="match status" value="1"/>
</dbReference>
<dbReference type="OrthoDB" id="9813719at2"/>
<feature type="domain" description="Fido" evidence="3">
    <location>
        <begin position="246"/>
        <end position="396"/>
    </location>
</feature>
<accession>A0A4Y9KT46</accession>
<evidence type="ECO:0000256" key="2">
    <source>
        <dbReference type="PIRSR" id="PIRSR640198-2"/>
    </source>
</evidence>
<gene>
    <name evidence="5" type="ORF">E4K64_36720</name>
    <name evidence="4" type="ORF">E4K66_35730</name>
</gene>
<evidence type="ECO:0000313" key="4">
    <source>
        <dbReference type="EMBL" id="TFV30265.1"/>
    </source>
</evidence>
<dbReference type="AlphaFoldDB" id="A0A4Y9KT46"/>
<keyword evidence="2" id="KW-0067">ATP-binding</keyword>
<dbReference type="InterPro" id="IPR040198">
    <property type="entry name" value="Fido_containing"/>
</dbReference>
<accession>A0A4Y9NP26</accession>
<name>A0A4Y9KT46_9BRAD</name>
<keyword evidence="7" id="KW-1185">Reference proteome</keyword>
<dbReference type="RefSeq" id="WP_126261855.1">
    <property type="nucleotide sequence ID" value="NZ_SPQS01000041.1"/>
</dbReference>
<protein>
    <submittedName>
        <fullName evidence="4">Fic family protein</fullName>
    </submittedName>
</protein>
<organism evidence="4 7">
    <name type="scientific">Bradyrhizobium frederickii</name>
    <dbReference type="NCBI Taxonomy" id="2560054"/>
    <lineage>
        <taxon>Bacteria</taxon>
        <taxon>Pseudomonadati</taxon>
        <taxon>Pseudomonadota</taxon>
        <taxon>Alphaproteobacteria</taxon>
        <taxon>Hyphomicrobiales</taxon>
        <taxon>Nitrobacteraceae</taxon>
        <taxon>Bradyrhizobium</taxon>
    </lineage>
</organism>
<dbReference type="GO" id="GO:0005524">
    <property type="term" value="F:ATP binding"/>
    <property type="evidence" value="ECO:0007669"/>
    <property type="project" value="UniProtKB-KW"/>
</dbReference>
<feature type="active site" evidence="1">
    <location>
        <position position="333"/>
    </location>
</feature>
<dbReference type="EMBL" id="SPQU01000036">
    <property type="protein sequence ID" value="TFV30265.1"/>
    <property type="molecule type" value="Genomic_DNA"/>
</dbReference>
<reference evidence="5 6" key="2">
    <citation type="submission" date="2019-03" db="EMBL/GenBank/DDBJ databases">
        <title>Bradyrhizobium strains diversity.</title>
        <authorList>
            <person name="Urquiaga M.C.O."/>
            <person name="Hungria M."/>
            <person name="Delamuta J.R.M."/>
            <person name="Klepa M.S."/>
        </authorList>
    </citation>
    <scope>NUCLEOTIDE SEQUENCE [LARGE SCALE GENOMIC DNA]</scope>
    <source>
        <strain evidence="5 6">CNPSo 3426</strain>
    </source>
</reference>
<reference evidence="4 7" key="1">
    <citation type="submission" date="2019-03" db="EMBL/GenBank/DDBJ databases">
        <title>Bradyrhizobium strains diversity isolated from Chamaecrista fasciculata.</title>
        <authorList>
            <person name="Urquiaga M.C.O."/>
            <person name="Hungria M."/>
            <person name="Delamuta J.R.M."/>
        </authorList>
    </citation>
    <scope>NUCLEOTIDE SEQUENCE [LARGE SCALE GENOMIC DNA]</scope>
    <source>
        <strain evidence="4 7">CNPSo 3424</strain>
    </source>
</reference>